<comment type="caution">
    <text evidence="1">The sequence shown here is derived from an EMBL/GenBank/DDBJ whole genome shotgun (WGS) entry which is preliminary data.</text>
</comment>
<reference evidence="2" key="1">
    <citation type="submission" date="2015-08" db="EMBL/GenBank/DDBJ databases">
        <title>Genome sequencing project for genomic taxonomy and phylogenomics of Bacillus-like bacteria.</title>
        <authorList>
            <person name="Liu B."/>
            <person name="Wang J."/>
            <person name="Zhu Y."/>
            <person name="Liu G."/>
            <person name="Chen Q."/>
            <person name="Chen Z."/>
            <person name="Lan J."/>
            <person name="Che J."/>
            <person name="Ge C."/>
            <person name="Shi H."/>
            <person name="Pan Z."/>
            <person name="Liu X."/>
        </authorList>
    </citation>
    <scope>NUCLEOTIDE SEQUENCE [LARGE SCALE GENOMIC DNA]</scope>
    <source>
        <strain evidence="2">FJAT-22460</strain>
    </source>
</reference>
<dbReference type="RefSeq" id="WP_054401003.1">
    <property type="nucleotide sequence ID" value="NZ_LIUT01000001.1"/>
</dbReference>
<proteinExistence type="predicted"/>
<evidence type="ECO:0000313" key="1">
    <source>
        <dbReference type="EMBL" id="KOR87947.1"/>
    </source>
</evidence>
<gene>
    <name evidence="1" type="ORF">AM231_01520</name>
</gene>
<name>A0A0M1P0P9_9BACL</name>
<dbReference type="EMBL" id="LIUT01000001">
    <property type="protein sequence ID" value="KOR87947.1"/>
    <property type="molecule type" value="Genomic_DNA"/>
</dbReference>
<keyword evidence="2" id="KW-1185">Reference proteome</keyword>
<dbReference type="PATRIC" id="fig|1705565.3.peg.2155"/>
<protein>
    <submittedName>
        <fullName evidence="1">Uncharacterized protein</fullName>
    </submittedName>
</protein>
<dbReference type="AlphaFoldDB" id="A0A0M1P0P9"/>
<organism evidence="1 2">
    <name type="scientific">Paenibacillus solani</name>
    <dbReference type="NCBI Taxonomy" id="1705565"/>
    <lineage>
        <taxon>Bacteria</taxon>
        <taxon>Bacillati</taxon>
        <taxon>Bacillota</taxon>
        <taxon>Bacilli</taxon>
        <taxon>Bacillales</taxon>
        <taxon>Paenibacillaceae</taxon>
        <taxon>Paenibacillus</taxon>
    </lineage>
</organism>
<sequence length="76" mass="8421">MKLGTSGAERTFWVREHRKARLNSRFDAELLPDSLRDQKRTFLNNLYNDDGQILLPGLLPCGGGAFSVSSPFPVAA</sequence>
<evidence type="ECO:0000313" key="2">
    <source>
        <dbReference type="Proteomes" id="UP000036932"/>
    </source>
</evidence>
<dbReference type="Proteomes" id="UP000036932">
    <property type="component" value="Unassembled WGS sequence"/>
</dbReference>
<accession>A0A0M1P0P9</accession>